<evidence type="ECO:0000256" key="3">
    <source>
        <dbReference type="ARBA" id="ARBA00023163"/>
    </source>
</evidence>
<dbReference type="GO" id="GO:0003700">
    <property type="term" value="F:DNA-binding transcription factor activity"/>
    <property type="evidence" value="ECO:0007669"/>
    <property type="project" value="InterPro"/>
</dbReference>
<dbReference type="InterPro" id="IPR036388">
    <property type="entry name" value="WH-like_DNA-bd_sf"/>
</dbReference>
<reference evidence="5" key="2">
    <citation type="submission" date="2021-04" db="EMBL/GenBank/DDBJ databases">
        <authorList>
            <person name="Gilroy R."/>
        </authorList>
    </citation>
    <scope>NUCLEOTIDE SEQUENCE</scope>
    <source>
        <strain evidence="5">ChiHecec2B26-446</strain>
    </source>
</reference>
<accession>A0A9D1PXZ0</accession>
<evidence type="ECO:0000313" key="5">
    <source>
        <dbReference type="EMBL" id="HIW00583.1"/>
    </source>
</evidence>
<dbReference type="InterPro" id="IPR000524">
    <property type="entry name" value="Tscrpt_reg_HTH_GntR"/>
</dbReference>
<evidence type="ECO:0000256" key="2">
    <source>
        <dbReference type="ARBA" id="ARBA00023125"/>
    </source>
</evidence>
<evidence type="ECO:0000259" key="4">
    <source>
        <dbReference type="PROSITE" id="PS50949"/>
    </source>
</evidence>
<comment type="caution">
    <text evidence="5">The sequence shown here is derived from an EMBL/GenBank/DDBJ whole genome shotgun (WGS) entry which is preliminary data.</text>
</comment>
<dbReference type="GO" id="GO:0003677">
    <property type="term" value="F:DNA binding"/>
    <property type="evidence" value="ECO:0007669"/>
    <property type="project" value="UniProtKB-KW"/>
</dbReference>
<organism evidence="5 6">
    <name type="scientific">Candidatus Desulfovibrio intestinipullorum</name>
    <dbReference type="NCBI Taxonomy" id="2838536"/>
    <lineage>
        <taxon>Bacteria</taxon>
        <taxon>Pseudomonadati</taxon>
        <taxon>Thermodesulfobacteriota</taxon>
        <taxon>Desulfovibrionia</taxon>
        <taxon>Desulfovibrionales</taxon>
        <taxon>Desulfovibrionaceae</taxon>
        <taxon>Desulfovibrio</taxon>
    </lineage>
</organism>
<dbReference type="AlphaFoldDB" id="A0A9D1PXZ0"/>
<dbReference type="InterPro" id="IPR008920">
    <property type="entry name" value="TF_FadR/GntR_C"/>
</dbReference>
<keyword evidence="1" id="KW-0805">Transcription regulation</keyword>
<sequence>MTATPVLNMRPIKRTDVFQEVLHRLDTLASDAAYKPGDRLPPERELAERLGVSRTLVRQALKLLEAAGKVVSRIGSGTYIADPAPRNNPCLLSHTVPREVDRDFLQKLIELRSLIEQQIFTSFCRSHTEQQLAELRSLLEETQKECVPDDDLLSLDVSFEEKVGEFVGNELLYCVQNQLHQAWIMAWTRSGCVPERQEVLHKEHLGLLEALHAGDCGDVAHRILAHVKRTYEL</sequence>
<proteinExistence type="predicted"/>
<reference evidence="5" key="1">
    <citation type="journal article" date="2021" name="PeerJ">
        <title>Extensive microbial diversity within the chicken gut microbiome revealed by metagenomics and culture.</title>
        <authorList>
            <person name="Gilroy R."/>
            <person name="Ravi A."/>
            <person name="Getino M."/>
            <person name="Pursley I."/>
            <person name="Horton D.L."/>
            <person name="Alikhan N.F."/>
            <person name="Baker D."/>
            <person name="Gharbi K."/>
            <person name="Hall N."/>
            <person name="Watson M."/>
            <person name="Adriaenssens E.M."/>
            <person name="Foster-Nyarko E."/>
            <person name="Jarju S."/>
            <person name="Secka A."/>
            <person name="Antonio M."/>
            <person name="Oren A."/>
            <person name="Chaudhuri R.R."/>
            <person name="La Ragione R."/>
            <person name="Hildebrand F."/>
            <person name="Pallen M.J."/>
        </authorList>
    </citation>
    <scope>NUCLEOTIDE SEQUENCE</scope>
    <source>
        <strain evidence="5">ChiHecec2B26-446</strain>
    </source>
</reference>
<dbReference type="PROSITE" id="PS50949">
    <property type="entry name" value="HTH_GNTR"/>
    <property type="match status" value="1"/>
</dbReference>
<dbReference type="Pfam" id="PF07729">
    <property type="entry name" value="FCD"/>
    <property type="match status" value="1"/>
</dbReference>
<dbReference type="SMART" id="SM00345">
    <property type="entry name" value="HTH_GNTR"/>
    <property type="match status" value="1"/>
</dbReference>
<dbReference type="InterPro" id="IPR036390">
    <property type="entry name" value="WH_DNA-bd_sf"/>
</dbReference>
<dbReference type="PANTHER" id="PTHR43537">
    <property type="entry name" value="TRANSCRIPTIONAL REGULATOR, GNTR FAMILY"/>
    <property type="match status" value="1"/>
</dbReference>
<dbReference type="Pfam" id="PF00392">
    <property type="entry name" value="GntR"/>
    <property type="match status" value="1"/>
</dbReference>
<gene>
    <name evidence="5" type="ORF">H9894_05265</name>
</gene>
<evidence type="ECO:0000313" key="6">
    <source>
        <dbReference type="Proteomes" id="UP000886752"/>
    </source>
</evidence>
<dbReference type="SUPFAM" id="SSF46785">
    <property type="entry name" value="Winged helix' DNA-binding domain"/>
    <property type="match status" value="1"/>
</dbReference>
<dbReference type="PRINTS" id="PR00035">
    <property type="entry name" value="HTHGNTR"/>
</dbReference>
<protein>
    <submittedName>
        <fullName evidence="5">GntR family transcriptional regulator</fullName>
    </submittedName>
</protein>
<dbReference type="SMART" id="SM00895">
    <property type="entry name" value="FCD"/>
    <property type="match status" value="1"/>
</dbReference>
<dbReference type="InterPro" id="IPR011711">
    <property type="entry name" value="GntR_C"/>
</dbReference>
<dbReference type="SUPFAM" id="SSF48008">
    <property type="entry name" value="GntR ligand-binding domain-like"/>
    <property type="match status" value="1"/>
</dbReference>
<dbReference type="EMBL" id="DXHV01000055">
    <property type="protein sequence ID" value="HIW00583.1"/>
    <property type="molecule type" value="Genomic_DNA"/>
</dbReference>
<dbReference type="Gene3D" id="1.10.10.10">
    <property type="entry name" value="Winged helix-like DNA-binding domain superfamily/Winged helix DNA-binding domain"/>
    <property type="match status" value="1"/>
</dbReference>
<evidence type="ECO:0000256" key="1">
    <source>
        <dbReference type="ARBA" id="ARBA00023015"/>
    </source>
</evidence>
<keyword evidence="2" id="KW-0238">DNA-binding</keyword>
<dbReference type="CDD" id="cd07377">
    <property type="entry name" value="WHTH_GntR"/>
    <property type="match status" value="1"/>
</dbReference>
<dbReference type="Proteomes" id="UP000886752">
    <property type="component" value="Unassembled WGS sequence"/>
</dbReference>
<feature type="domain" description="HTH gntR-type" evidence="4">
    <location>
        <begin position="15"/>
        <end position="83"/>
    </location>
</feature>
<dbReference type="PANTHER" id="PTHR43537:SF5">
    <property type="entry name" value="UXU OPERON TRANSCRIPTIONAL REGULATOR"/>
    <property type="match status" value="1"/>
</dbReference>
<dbReference type="Gene3D" id="1.20.120.530">
    <property type="entry name" value="GntR ligand-binding domain-like"/>
    <property type="match status" value="1"/>
</dbReference>
<keyword evidence="3" id="KW-0804">Transcription</keyword>
<name>A0A9D1PXZ0_9BACT</name>